<dbReference type="InterPro" id="IPR050250">
    <property type="entry name" value="Macrolide_Exporter_MacB"/>
</dbReference>
<evidence type="ECO:0000256" key="4">
    <source>
        <dbReference type="ARBA" id="ARBA00022989"/>
    </source>
</evidence>
<sequence>MFKNHFKIAWRNLTKRKVFTAINILGLAIGFGSSILIYLFLNYHLSFDKFHENANRIYRVVTEEYADILTYEPSVPPAFAKEFRENYAYAEKVAKINTWEGNLVSVDQGNQVIQLKEDAVFAEPDFFDIMHFPLIKSMGSRTLDEPNTAYVSESTAKRWFGNIDPLGKTFVLDNRETIEVIGVLANLPKTSMVNQGLFISFKTLIALEDYAALETWNGMTSDLQCLVLLKPNQNVAHIEKALLELPEKHRKGFANKHVYKLQPLADIHLNPNYWGMDPTVLWAFGIIGLFLILIGSINFVNISTAQAFTRSREIGVRKVLGSFRHHLFLQFLSETFIIGLFAAVLGICLAAAVLPQFNGLFQIEITLSDLLGWRVFAFLTVVLVLVSFLSGSYPGILMSRIVPVLALKGKLSQKDTGGTTTRKILVVAQFAISIALIAATVIISRQMDHAINSDLGFNTESIVMVDIPTVTEPIKIKSLKQRFKKITGVQQVTACLSSPGAAKSNWTTGVRYHNNPKDEAFNINYKMGDIDYLNVFGLDLLAGRNYFESDSISEVLVNKRFGEKLGILDPEEMIGKKFRANGGYVQGTIVGVVDSFHDADFKQEISAAFIVQKPSSYNEIALKISPQNVENTLGQIETLWSDAFPGYVYEYRFMNERVAEQYETEQRYLSLSKVFSGLAISIGCLGLYGLILFFVGHRTREIGIRKVLGSSVSKILALFTMDFFKLILIAGVLATPIAWYFMEQWLQGYSYRTEIHWWIFAIAIVSTLFITLVTISYQTFKIALSSPVKSLRTE</sequence>
<feature type="transmembrane region" description="Helical" evidence="6">
    <location>
        <begin position="375"/>
        <end position="403"/>
    </location>
</feature>
<evidence type="ECO:0000259" key="8">
    <source>
        <dbReference type="Pfam" id="PF12704"/>
    </source>
</evidence>
<evidence type="ECO:0000313" key="9">
    <source>
        <dbReference type="EMBL" id="SHG56789.1"/>
    </source>
</evidence>
<reference evidence="10" key="1">
    <citation type="submission" date="2016-11" db="EMBL/GenBank/DDBJ databases">
        <authorList>
            <person name="Varghese N."/>
            <person name="Submissions S."/>
        </authorList>
    </citation>
    <scope>NUCLEOTIDE SEQUENCE [LARGE SCALE GENOMIC DNA]</scope>
    <source>
        <strain evidence="10">DSM 22638</strain>
    </source>
</reference>
<feature type="transmembrane region" description="Helical" evidence="6">
    <location>
        <begin position="280"/>
        <end position="302"/>
    </location>
</feature>
<proteinExistence type="predicted"/>
<feature type="transmembrane region" description="Helical" evidence="6">
    <location>
        <begin position="716"/>
        <end position="742"/>
    </location>
</feature>
<evidence type="ECO:0000256" key="1">
    <source>
        <dbReference type="ARBA" id="ARBA00004651"/>
    </source>
</evidence>
<dbReference type="PANTHER" id="PTHR30572">
    <property type="entry name" value="MEMBRANE COMPONENT OF TRANSPORTER-RELATED"/>
    <property type="match status" value="1"/>
</dbReference>
<feature type="transmembrane region" description="Helical" evidence="6">
    <location>
        <begin position="424"/>
        <end position="443"/>
    </location>
</feature>
<comment type="subcellular location">
    <subcellularLocation>
        <location evidence="1">Cell membrane</location>
        <topology evidence="1">Multi-pass membrane protein</topology>
    </subcellularLocation>
</comment>
<dbReference type="InterPro" id="IPR025857">
    <property type="entry name" value="MacB_PCD"/>
</dbReference>
<feature type="domain" description="ABC3 transporter permease C-terminal" evidence="7">
    <location>
        <begin position="286"/>
        <end position="401"/>
    </location>
</feature>
<keyword evidence="4 6" id="KW-1133">Transmembrane helix</keyword>
<dbReference type="STRING" id="570519.SAMN04488116_1803"/>
<feature type="transmembrane region" description="Helical" evidence="6">
    <location>
        <begin position="757"/>
        <end position="777"/>
    </location>
</feature>
<dbReference type="Pfam" id="PF12704">
    <property type="entry name" value="MacB_PCD"/>
    <property type="match status" value="2"/>
</dbReference>
<evidence type="ECO:0000256" key="6">
    <source>
        <dbReference type="SAM" id="Phobius"/>
    </source>
</evidence>
<evidence type="ECO:0000313" key="10">
    <source>
        <dbReference type="Proteomes" id="UP000184532"/>
    </source>
</evidence>
<evidence type="ECO:0000256" key="5">
    <source>
        <dbReference type="ARBA" id="ARBA00023136"/>
    </source>
</evidence>
<dbReference type="InterPro" id="IPR003838">
    <property type="entry name" value="ABC3_permease_C"/>
</dbReference>
<feature type="transmembrane region" description="Helical" evidence="6">
    <location>
        <begin position="674"/>
        <end position="695"/>
    </location>
</feature>
<dbReference type="GO" id="GO:0005886">
    <property type="term" value="C:plasma membrane"/>
    <property type="evidence" value="ECO:0007669"/>
    <property type="project" value="UniProtKB-SubCell"/>
</dbReference>
<evidence type="ECO:0000259" key="7">
    <source>
        <dbReference type="Pfam" id="PF02687"/>
    </source>
</evidence>
<feature type="transmembrane region" description="Helical" evidence="6">
    <location>
        <begin position="327"/>
        <end position="355"/>
    </location>
</feature>
<keyword evidence="5 6" id="KW-0472">Membrane</keyword>
<feature type="domain" description="MacB-like periplasmic core" evidence="8">
    <location>
        <begin position="20"/>
        <end position="243"/>
    </location>
</feature>
<protein>
    <submittedName>
        <fullName evidence="9">ABC-type antimicrobial peptide transport system, permease component</fullName>
    </submittedName>
</protein>
<dbReference type="AlphaFoldDB" id="A0A1M5KWA1"/>
<evidence type="ECO:0000256" key="2">
    <source>
        <dbReference type="ARBA" id="ARBA00022475"/>
    </source>
</evidence>
<gene>
    <name evidence="9" type="ORF">SAMN04488116_1803</name>
</gene>
<dbReference type="Pfam" id="PF02687">
    <property type="entry name" value="FtsX"/>
    <property type="match status" value="2"/>
</dbReference>
<accession>A0A1M5KWA1</accession>
<dbReference type="RefSeq" id="WP_073178524.1">
    <property type="nucleotide sequence ID" value="NZ_FQWL01000002.1"/>
</dbReference>
<organism evidence="9 10">
    <name type="scientific">Flagellimonas flava</name>
    <dbReference type="NCBI Taxonomy" id="570519"/>
    <lineage>
        <taxon>Bacteria</taxon>
        <taxon>Pseudomonadati</taxon>
        <taxon>Bacteroidota</taxon>
        <taxon>Flavobacteriia</taxon>
        <taxon>Flavobacteriales</taxon>
        <taxon>Flavobacteriaceae</taxon>
        <taxon>Flagellimonas</taxon>
    </lineage>
</organism>
<name>A0A1M5KWA1_9FLAO</name>
<dbReference type="PANTHER" id="PTHR30572:SF18">
    <property type="entry name" value="ABC-TYPE MACROLIDE FAMILY EXPORT SYSTEM PERMEASE COMPONENT 2"/>
    <property type="match status" value="1"/>
</dbReference>
<keyword evidence="3 6" id="KW-0812">Transmembrane</keyword>
<keyword evidence="10" id="KW-1185">Reference proteome</keyword>
<dbReference type="EMBL" id="FQWL01000002">
    <property type="protein sequence ID" value="SHG56789.1"/>
    <property type="molecule type" value="Genomic_DNA"/>
</dbReference>
<feature type="domain" description="ABC3 transporter permease C-terminal" evidence="7">
    <location>
        <begin position="674"/>
        <end position="783"/>
    </location>
</feature>
<dbReference type="GO" id="GO:0022857">
    <property type="term" value="F:transmembrane transporter activity"/>
    <property type="evidence" value="ECO:0007669"/>
    <property type="project" value="TreeGrafter"/>
</dbReference>
<dbReference type="Proteomes" id="UP000184532">
    <property type="component" value="Unassembled WGS sequence"/>
</dbReference>
<keyword evidence="2" id="KW-1003">Cell membrane</keyword>
<feature type="domain" description="MacB-like periplasmic core" evidence="8">
    <location>
        <begin position="431"/>
        <end position="600"/>
    </location>
</feature>
<feature type="transmembrane region" description="Helical" evidence="6">
    <location>
        <begin position="21"/>
        <end position="41"/>
    </location>
</feature>
<evidence type="ECO:0000256" key="3">
    <source>
        <dbReference type="ARBA" id="ARBA00022692"/>
    </source>
</evidence>
<dbReference type="OrthoDB" id="5933722at2"/>